<dbReference type="PANTHER" id="PTHR39569:SF1">
    <property type="entry name" value="INORGANIC TRIPHOSPHATASE"/>
    <property type="match status" value="1"/>
</dbReference>
<dbReference type="SMART" id="SM01118">
    <property type="entry name" value="CYTH"/>
    <property type="match status" value="1"/>
</dbReference>
<dbReference type="InterPro" id="IPR038186">
    <property type="entry name" value="CHAD_dom_sf"/>
</dbReference>
<dbReference type="Gene3D" id="1.40.20.10">
    <property type="entry name" value="CHAD domain"/>
    <property type="match status" value="1"/>
</dbReference>
<sequence length="558" mass="61898">MIGAKIARTPSVKPPHFPRAISKEVFPISNTEAELKLRLADPACLKNLLNAHLLQELLSQPAYCQLLETTYYDTADQRLLKSRLSYRLRSADGKWTATVKADGTSDGGLHQRTEYNLSVDNPLPSLEPFMTTAIGPRLAAAVQNMPLEPIFRTRFNRHIMNLTAPDGSEIELALDDGDISAGNKQQQLLELELELKAGKPRALIWLGAALAKDFPLLPEQNSKLYRATVLAGLADGLGQDSPLPCPLKKSTAVLPADQLLSQLLIYHIHTTIRAQQTYLSTPDQSATLNQFRVALSKLHALLELSEPLLPGEDYSSYVTSLSAWQEKLDYIHALARFCLGWTESMRSMSNVLANKAGKPALIPLVDNKLQVTKAAFFTEIATGQCTPVFLGLWSIIEHWSANISTTPVSCKKFVRERLADWLAHLLQQGDNLDPANEEAAHSLYLAGERLRCALDSLAPALPGNTGVLYRRLEQLQDALGKILDTAFTLSLLQELVKASASRLTHHDSGLITGWHLARSATTLENWDRTWSKIRKAAYKVKKLRPLEDEAIYRRSPEL</sequence>
<protein>
    <recommendedName>
        <fullName evidence="1">CYTH domain-containing protein</fullName>
    </recommendedName>
</protein>
<evidence type="ECO:0000313" key="2">
    <source>
        <dbReference type="EMBL" id="XFO70372.1"/>
    </source>
</evidence>
<dbReference type="EMBL" id="CP155571">
    <property type="protein sequence ID" value="XFO70372.1"/>
    <property type="molecule type" value="Genomic_DNA"/>
</dbReference>
<dbReference type="RefSeq" id="WP_093793920.1">
    <property type="nucleotide sequence ID" value="NZ_CP155571.1"/>
</dbReference>
<dbReference type="InterPro" id="IPR007899">
    <property type="entry name" value="CHAD_dom"/>
</dbReference>
<name>A0ABZ3IWD1_SPOA4</name>
<organism evidence="2 3">
    <name type="scientific">Sporomusa acidovorans (strain ATCC 49682 / DSM 3132 / Mol)</name>
    <dbReference type="NCBI Taxonomy" id="1123286"/>
    <lineage>
        <taxon>Bacteria</taxon>
        <taxon>Bacillati</taxon>
        <taxon>Bacillota</taxon>
        <taxon>Negativicutes</taxon>
        <taxon>Selenomonadales</taxon>
        <taxon>Sporomusaceae</taxon>
        <taxon>Sporomusa</taxon>
    </lineage>
</organism>
<dbReference type="PROSITE" id="PS51707">
    <property type="entry name" value="CYTH"/>
    <property type="match status" value="1"/>
</dbReference>
<evidence type="ECO:0000313" key="3">
    <source>
        <dbReference type="Proteomes" id="UP000216052"/>
    </source>
</evidence>
<reference evidence="2" key="1">
    <citation type="submission" date="2024-05" db="EMBL/GenBank/DDBJ databases">
        <title>Isolation and characterization of Sporomusa carbonis sp. nov., a carboxydotrophic hydrogenogen in the genus of Sporomusa isolated from a charcoal burning pile.</title>
        <authorList>
            <person name="Boeer T."/>
            <person name="Rosenbaum F."/>
            <person name="Eysell L."/>
            <person name="Mueller V."/>
            <person name="Daniel R."/>
            <person name="Poehlein A."/>
        </authorList>
    </citation>
    <scope>NUCLEOTIDE SEQUENCE [LARGE SCALE GENOMIC DNA]</scope>
    <source>
        <strain evidence="2">DSM 3132</strain>
    </source>
</reference>
<dbReference type="Pfam" id="PF05235">
    <property type="entry name" value="CHAD"/>
    <property type="match status" value="1"/>
</dbReference>
<dbReference type="InterPro" id="IPR023577">
    <property type="entry name" value="CYTH_domain"/>
</dbReference>
<evidence type="ECO:0000259" key="1">
    <source>
        <dbReference type="PROSITE" id="PS51707"/>
    </source>
</evidence>
<proteinExistence type="predicted"/>
<dbReference type="CDD" id="cd07756">
    <property type="entry name" value="CYTH-like_Pase_CHAD"/>
    <property type="match status" value="1"/>
</dbReference>
<dbReference type="PANTHER" id="PTHR39569">
    <property type="entry name" value="INORGANIC TRIPHOSPHATASE"/>
    <property type="match status" value="1"/>
</dbReference>
<dbReference type="Proteomes" id="UP000216052">
    <property type="component" value="Chromosome"/>
</dbReference>
<feature type="domain" description="CYTH" evidence="1">
    <location>
        <begin position="30"/>
        <end position="231"/>
    </location>
</feature>
<dbReference type="Pfam" id="PF01928">
    <property type="entry name" value="CYTH"/>
    <property type="match status" value="1"/>
</dbReference>
<dbReference type="InterPro" id="IPR039013">
    <property type="entry name" value="YgiF"/>
</dbReference>
<dbReference type="InterPro" id="IPR033469">
    <property type="entry name" value="CYTH-like_dom_sf"/>
</dbReference>
<keyword evidence="3" id="KW-1185">Reference proteome</keyword>
<dbReference type="SMART" id="SM00880">
    <property type="entry name" value="CHAD"/>
    <property type="match status" value="1"/>
</dbReference>
<accession>A0ABZ3IWD1</accession>
<gene>
    <name evidence="2" type="ORF">SPACI_003600</name>
</gene>
<dbReference type="Gene3D" id="2.40.320.10">
    <property type="entry name" value="Hypothetical Protein Pfu-838710-001"/>
    <property type="match status" value="1"/>
</dbReference>
<dbReference type="SUPFAM" id="SSF55154">
    <property type="entry name" value="CYTH-like phosphatases"/>
    <property type="match status" value="1"/>
</dbReference>